<evidence type="ECO:0000313" key="4">
    <source>
        <dbReference type="Proteomes" id="UP000245369"/>
    </source>
</evidence>
<keyword evidence="2" id="KW-0472">Membrane</keyword>
<evidence type="ECO:0000313" key="3">
    <source>
        <dbReference type="EMBL" id="AWN20795.1"/>
    </source>
</evidence>
<accession>A0ABN5LIA7</accession>
<dbReference type="GeneID" id="93923926"/>
<sequence length="512" mass="56331">MRKELPSNNHKKKESRKDSLLREKNHKGLFRPQELIALGVLLISVIILLAVTHSFGVLKNDVQGIANNLQIGSENLKAKFQADEKVQISGQASKSIGGKDLTDYQNWIGKIKSDNQVDTKSGKSVMTYSIKFSNGDSINGVKESDLAKAPSAKFKKDKTIQVSQSAQTDLDGYDLSDFRSEAAKVTAVDYNYSTGGGYKYVLTFDDGTKVYNVGESSLNDIYHVGLKESNSASQNNKILEDAFNYAKDNPGTILGLPSGDFTVGSQNPQSEYVTLASNTQIRGDNTKLIVDGTEYWFGFATGPGATDGVQNFTMRDITVQAKDLTKGDHFMIMANHGSNWDIENNTFTMVHKMGSHIFDLGGLQNSTFKGNTFEGYAPELTDKTDMSQITKDHDIYAEAIQFDTSDNKGEWDGKILQDIDPNYSNYNPNKVMTSNITVTDNSFLPYKDKSGKIIAYGASLGQHSGDVSNIVVTGNTFTSTLTSRFHQDTNWMFKPVHFTEASSTSVYGNTTN</sequence>
<dbReference type="EMBL" id="CP029490">
    <property type="protein sequence ID" value="AWN20795.1"/>
    <property type="molecule type" value="Genomic_DNA"/>
</dbReference>
<keyword evidence="2" id="KW-0812">Transmembrane</keyword>
<dbReference type="SUPFAM" id="SSF51126">
    <property type="entry name" value="Pectin lyase-like"/>
    <property type="match status" value="1"/>
</dbReference>
<protein>
    <submittedName>
        <fullName evidence="3">HlyD family secretion protein</fullName>
    </submittedName>
</protein>
<keyword evidence="2" id="KW-1133">Transmembrane helix</keyword>
<dbReference type="Proteomes" id="UP000245369">
    <property type="component" value="Chromosome"/>
</dbReference>
<name>A0ABN5LIA7_9STRE</name>
<proteinExistence type="predicted"/>
<evidence type="ECO:0000256" key="1">
    <source>
        <dbReference type="SAM" id="MobiDB-lite"/>
    </source>
</evidence>
<reference evidence="3 4" key="1">
    <citation type="submission" date="2018-05" db="EMBL/GenBank/DDBJ databases">
        <title>Complete genome sequences of Streptococcus sobrinus.</title>
        <authorList>
            <person name="Sales M."/>
            <person name="Jensen P.A."/>
        </authorList>
    </citation>
    <scope>NUCLEOTIDE SEQUENCE [LARGE SCALE GENOMIC DNA]</scope>
    <source>
        <strain evidence="3 4">SL1</strain>
    </source>
</reference>
<gene>
    <name evidence="3" type="ORF">DK182_05310</name>
</gene>
<dbReference type="RefSeq" id="WP_028798396.1">
    <property type="nucleotide sequence ID" value="NZ_CP029490.1"/>
</dbReference>
<feature type="transmembrane region" description="Helical" evidence="2">
    <location>
        <begin position="35"/>
        <end position="58"/>
    </location>
</feature>
<dbReference type="InterPro" id="IPR011050">
    <property type="entry name" value="Pectin_lyase_fold/virulence"/>
</dbReference>
<feature type="region of interest" description="Disordered" evidence="1">
    <location>
        <begin position="1"/>
        <end position="20"/>
    </location>
</feature>
<keyword evidence="4" id="KW-1185">Reference proteome</keyword>
<evidence type="ECO:0000256" key="2">
    <source>
        <dbReference type="SAM" id="Phobius"/>
    </source>
</evidence>
<organism evidence="3 4">
    <name type="scientific">Streptococcus sobrinus</name>
    <dbReference type="NCBI Taxonomy" id="1310"/>
    <lineage>
        <taxon>Bacteria</taxon>
        <taxon>Bacillati</taxon>
        <taxon>Bacillota</taxon>
        <taxon>Bacilli</taxon>
        <taxon>Lactobacillales</taxon>
        <taxon>Streptococcaceae</taxon>
        <taxon>Streptococcus</taxon>
    </lineage>
</organism>